<dbReference type="InterPro" id="IPR000792">
    <property type="entry name" value="Tscrpt_reg_LuxR_C"/>
</dbReference>
<feature type="region of interest" description="Disordered" evidence="3">
    <location>
        <begin position="541"/>
        <end position="568"/>
    </location>
</feature>
<evidence type="ECO:0000313" key="5">
    <source>
        <dbReference type="EMBL" id="MCS0636706.1"/>
    </source>
</evidence>
<dbReference type="RefSeq" id="WP_258787969.1">
    <property type="nucleotide sequence ID" value="NZ_JANUGQ010000010.1"/>
</dbReference>
<evidence type="ECO:0000313" key="6">
    <source>
        <dbReference type="Proteomes" id="UP001431313"/>
    </source>
</evidence>
<dbReference type="InterPro" id="IPR041664">
    <property type="entry name" value="AAA_16"/>
</dbReference>
<organism evidence="5 6">
    <name type="scientific">Streptomyces pyxinae</name>
    <dbReference type="NCBI Taxonomy" id="2970734"/>
    <lineage>
        <taxon>Bacteria</taxon>
        <taxon>Bacillati</taxon>
        <taxon>Actinomycetota</taxon>
        <taxon>Actinomycetes</taxon>
        <taxon>Kitasatosporales</taxon>
        <taxon>Streptomycetaceae</taxon>
        <taxon>Streptomyces</taxon>
    </lineage>
</organism>
<dbReference type="PROSITE" id="PS50043">
    <property type="entry name" value="HTH_LUXR_2"/>
    <property type="match status" value="1"/>
</dbReference>
<sequence>MRATSSVIVGRDDEIDLLGSALDAAGRRAGRAVFLLGEAGIGKSRLAAECAFRAYAAEVPVLRGRATSTGLVVPFRPLAEALASRFRAAGTPTDPELDPYRPALARLVPEWRRETGAPGYPESVVELAEALLRLLSVLGRERGCVILLEDLHDSDTETIAVVEYVADNVADLPILLVGTLRPEPGPALELARSAERRGTAVVRELAPLGEARVREMAAACLEAEPGGIPEAALGGLAGRAGGNPYLVEVLLADLLETGRLRRTGGGWEYTECAAGPGPSVPTDVVRSWARRLERCDEPVREVLLTAATLGGRFSVTVLQTVTGFADRALFAHLRSATEAGIIAPDGAAPDRYAFRHALTAEALLASLLPAERAALARRAVRAVEEAGGEPADDGPQLLGALLLASGDRAAAARQFARAGDRLLAAGASGSAAVVLERARGLAADGDRAGVTASLAVAQAEAGRLDTAFALARELPPVPVRSAAAGERARAHTRIAWAAVMAEQREEAARQIAAARALLGPAPLPGQEAALDVVEGHLALLPDRGDDGAGGGRDTARDEAAAGERARRAAAGERARRAAEVAGAQGLPVVACQAWQLLALLEREHGFDEADACLERMLAIAEQHRLPVWRVEALIRLGANAFMRTGDSARLETARAAAREVGALALTQTVDGLLAMNAVLCGRWERAREIVDGSVEASARVRNLGAHRYLLLADATLAAHRGHRRERDAALARLRRAGGDESPLVPLERGLCRAVGALLEEDRARALAELDAALEWESAHPSLYYLGGRWGLRPLLRVLSGAAGREEYAAVAEAPGAGLAWNRSFLGVADAVLRGREGDPGGAARALAEAQRAAGPFPVVRHLALRLAAEAGLADGWGEPVGWLRTAEEYFHGAGVRPVAAACRAALRRAGASVPQRRDGRDRIPVSLRTSGVTPREYEVFVLLAERPGNQQIARRLSISPRTVEKHMASLLNKTGRPDRSALCDFSAECAAEAG</sequence>
<name>A0ABT2CJ23_9ACTN</name>
<dbReference type="PANTHER" id="PTHR16305">
    <property type="entry name" value="TESTICULAR SOLUBLE ADENYLYL CYCLASE"/>
    <property type="match status" value="1"/>
</dbReference>
<reference evidence="5" key="1">
    <citation type="submission" date="2022-08" db="EMBL/GenBank/DDBJ databases">
        <authorList>
            <person name="Somphong A."/>
            <person name="Phongsopitanun W."/>
        </authorList>
    </citation>
    <scope>NUCLEOTIDE SEQUENCE</scope>
    <source>
        <strain evidence="5">LP05-1</strain>
    </source>
</reference>
<keyword evidence="6" id="KW-1185">Reference proteome</keyword>
<dbReference type="SUPFAM" id="SSF52540">
    <property type="entry name" value="P-loop containing nucleoside triphosphate hydrolases"/>
    <property type="match status" value="1"/>
</dbReference>
<dbReference type="SMART" id="SM00421">
    <property type="entry name" value="HTH_LUXR"/>
    <property type="match status" value="1"/>
</dbReference>
<dbReference type="Proteomes" id="UP001431313">
    <property type="component" value="Unassembled WGS sequence"/>
</dbReference>
<keyword evidence="2" id="KW-0067">ATP-binding</keyword>
<dbReference type="InterPro" id="IPR016032">
    <property type="entry name" value="Sig_transdc_resp-reg_C-effctor"/>
</dbReference>
<dbReference type="PANTHER" id="PTHR16305:SF28">
    <property type="entry name" value="GUANYLATE CYCLASE DOMAIN-CONTAINING PROTEIN"/>
    <property type="match status" value="1"/>
</dbReference>
<dbReference type="CDD" id="cd06170">
    <property type="entry name" value="LuxR_C_like"/>
    <property type="match status" value="1"/>
</dbReference>
<keyword evidence="1" id="KW-0547">Nucleotide-binding</keyword>
<evidence type="ECO:0000256" key="3">
    <source>
        <dbReference type="SAM" id="MobiDB-lite"/>
    </source>
</evidence>
<gene>
    <name evidence="5" type="ORF">NX801_13760</name>
</gene>
<evidence type="ECO:0000256" key="2">
    <source>
        <dbReference type="ARBA" id="ARBA00022840"/>
    </source>
</evidence>
<feature type="compositionally biased region" description="Basic and acidic residues" evidence="3">
    <location>
        <begin position="553"/>
        <end position="568"/>
    </location>
</feature>
<dbReference type="Gene3D" id="1.10.10.10">
    <property type="entry name" value="Winged helix-like DNA-binding domain superfamily/Winged helix DNA-binding domain"/>
    <property type="match status" value="1"/>
</dbReference>
<accession>A0ABT2CJ23</accession>
<evidence type="ECO:0000256" key="1">
    <source>
        <dbReference type="ARBA" id="ARBA00022741"/>
    </source>
</evidence>
<dbReference type="Pfam" id="PF13191">
    <property type="entry name" value="AAA_16"/>
    <property type="match status" value="1"/>
</dbReference>
<proteinExistence type="predicted"/>
<feature type="domain" description="HTH luxR-type" evidence="4">
    <location>
        <begin position="925"/>
        <end position="990"/>
    </location>
</feature>
<dbReference type="EMBL" id="JANUGQ010000010">
    <property type="protein sequence ID" value="MCS0636706.1"/>
    <property type="molecule type" value="Genomic_DNA"/>
</dbReference>
<evidence type="ECO:0000259" key="4">
    <source>
        <dbReference type="PROSITE" id="PS50043"/>
    </source>
</evidence>
<dbReference type="InterPro" id="IPR036388">
    <property type="entry name" value="WH-like_DNA-bd_sf"/>
</dbReference>
<dbReference type="InterPro" id="IPR027417">
    <property type="entry name" value="P-loop_NTPase"/>
</dbReference>
<protein>
    <submittedName>
        <fullName evidence="5">AAA family ATPase</fullName>
    </submittedName>
</protein>
<dbReference type="SUPFAM" id="SSF46894">
    <property type="entry name" value="C-terminal effector domain of the bipartite response regulators"/>
    <property type="match status" value="1"/>
</dbReference>
<comment type="caution">
    <text evidence="5">The sequence shown here is derived from an EMBL/GenBank/DDBJ whole genome shotgun (WGS) entry which is preliminary data.</text>
</comment>
<dbReference type="Pfam" id="PF00196">
    <property type="entry name" value="GerE"/>
    <property type="match status" value="1"/>
</dbReference>